<evidence type="ECO:0000313" key="2">
    <source>
        <dbReference type="Proteomes" id="UP001202328"/>
    </source>
</evidence>
<reference evidence="1" key="1">
    <citation type="submission" date="2022-04" db="EMBL/GenBank/DDBJ databases">
        <title>A functionally conserved STORR gene fusion in Papaver species that diverged 16.8 million years ago.</title>
        <authorList>
            <person name="Catania T."/>
        </authorList>
    </citation>
    <scope>NUCLEOTIDE SEQUENCE</scope>
    <source>
        <strain evidence="1">S-188037</strain>
    </source>
</reference>
<dbReference type="EMBL" id="JAJJMB010001820">
    <property type="protein sequence ID" value="KAI3954986.1"/>
    <property type="molecule type" value="Genomic_DNA"/>
</dbReference>
<gene>
    <name evidence="1" type="ORF">MKW98_004989</name>
</gene>
<accession>A0AAD4XTQ6</accession>
<sequence>MFANIMRKYVKNPVKNFRLKFVLLIRLFFDNLDVNCGDFRGLVSGTQEMGIEVYREFVKSTLGVKIVLINLTRYLHYKPWKNMREAYDGCQSYCCH</sequence>
<evidence type="ECO:0000313" key="1">
    <source>
        <dbReference type="EMBL" id="KAI3954986.1"/>
    </source>
</evidence>
<keyword evidence="2" id="KW-1185">Reference proteome</keyword>
<comment type="caution">
    <text evidence="1">The sequence shown here is derived from an EMBL/GenBank/DDBJ whole genome shotgun (WGS) entry which is preliminary data.</text>
</comment>
<dbReference type="Proteomes" id="UP001202328">
    <property type="component" value="Unassembled WGS sequence"/>
</dbReference>
<name>A0AAD4XTQ6_9MAGN</name>
<protein>
    <submittedName>
        <fullName evidence="1">Uncharacterized protein</fullName>
    </submittedName>
</protein>
<dbReference type="AlphaFoldDB" id="A0AAD4XTQ6"/>
<organism evidence="1 2">
    <name type="scientific">Papaver atlanticum</name>
    <dbReference type="NCBI Taxonomy" id="357466"/>
    <lineage>
        <taxon>Eukaryota</taxon>
        <taxon>Viridiplantae</taxon>
        <taxon>Streptophyta</taxon>
        <taxon>Embryophyta</taxon>
        <taxon>Tracheophyta</taxon>
        <taxon>Spermatophyta</taxon>
        <taxon>Magnoliopsida</taxon>
        <taxon>Ranunculales</taxon>
        <taxon>Papaveraceae</taxon>
        <taxon>Papaveroideae</taxon>
        <taxon>Papaver</taxon>
    </lineage>
</organism>
<proteinExistence type="predicted"/>